<dbReference type="InterPro" id="IPR036116">
    <property type="entry name" value="FN3_sf"/>
</dbReference>
<name>E6UAU5_RUMA7</name>
<dbReference type="AlphaFoldDB" id="E6UAU5"/>
<dbReference type="Gene3D" id="3.40.50.12480">
    <property type="match status" value="1"/>
</dbReference>
<dbReference type="Proteomes" id="UP000006919">
    <property type="component" value="Chromosome"/>
</dbReference>
<dbReference type="STRING" id="697329.Rumal_0897"/>
<evidence type="ECO:0000256" key="1">
    <source>
        <dbReference type="SAM" id="SignalP"/>
    </source>
</evidence>
<reference evidence="3 4" key="1">
    <citation type="journal article" date="2011" name="J. Bacteriol.">
        <title>Complete genome of the cellulolytic ruminal bacterium Ruminococcus albus 7.</title>
        <authorList>
            <person name="Suen G."/>
            <person name="Stevenson D.M."/>
            <person name="Bruce D.C."/>
            <person name="Chertkov O."/>
            <person name="Copeland A."/>
            <person name="Cheng J.F."/>
            <person name="Detter C."/>
            <person name="Detter J.C."/>
            <person name="Goodwin L.A."/>
            <person name="Han C.S."/>
            <person name="Hauser L.J."/>
            <person name="Ivanova N.N."/>
            <person name="Kyrpides N.C."/>
            <person name="Land M.L."/>
            <person name="Lapidus A."/>
            <person name="Lucas S."/>
            <person name="Ovchinnikova G."/>
            <person name="Pitluck S."/>
            <person name="Tapia R."/>
            <person name="Woyke T."/>
            <person name="Boyum J."/>
            <person name="Mead D."/>
            <person name="Weimer P.J."/>
        </authorList>
    </citation>
    <scope>NUCLEOTIDE SEQUENCE [LARGE SCALE GENOMIC DNA]</scope>
    <source>
        <strain evidence="4">ATCC 27210 / DSM 20455 / JCM 14654 / NCDO 2250 / 7</strain>
    </source>
</reference>
<feature type="chain" id="PRO_5039571418" evidence="1">
    <location>
        <begin position="23"/>
        <end position="585"/>
    </location>
</feature>
<dbReference type="PROSITE" id="PS50853">
    <property type="entry name" value="FN3"/>
    <property type="match status" value="1"/>
</dbReference>
<keyword evidence="1" id="KW-0732">Signal</keyword>
<dbReference type="KEGG" id="ral:Rumal_0897"/>
<dbReference type="InterPro" id="IPR053139">
    <property type="entry name" value="Surface_bspA-like"/>
</dbReference>
<protein>
    <submittedName>
        <fullName evidence="3">Fibronectin type III domain protein</fullName>
    </submittedName>
</protein>
<sequence precursor="true">MANKIMKSTLASVLAVISAATYVPGTAIGSIFADTAVTANADAVYGDFNYEVLSDGTVSVTKYTGSSSTVTIPSQIDGKTVTKIGNNAFIKNNALTEISIPSTVTEIGNFAFCSCSYLKRALIPSSVTTLGRGAFATCMSLSTVILSDNLTAISEGAFQNCPSLTSITIPKNVTSIEPFAFQECEYLQNVTFKGNITTIGKKAFYKCENLKGIVLPSSLTDISEYAFFGCSSMNKIYFNEGLKTIGDSAFGSCSGITNIDLPSTLTTIGNDAFANDKLIESITIPDSVTSIGKRTFTNCHALSSVTLSKNLTAIPQAAFATTGITYIEIPEGVTAIDGAAFFSCKSLVDIVLPSTLKTISAQAFNNSTVKNVTFHGSHAKWNAVEIGENNDVLASAKMYFFDTVSNPTISYQKGNGSVKLTWTEIKEAEKYGVAGLVNGKWTMITKTTGTSYVINDLKAGTDYKVVVFAMKNGQWNMDDSNAIVVTPNAENNTSSYPTVSKVEYNDQYHQFRVIWNKVSGATQYGIAVKLAGRWKVQAYTNANTNYFTSPKLKAGSTYQMVVCAKVNGEWDISNIGSRAFTVTVK</sequence>
<dbReference type="HOGENOM" id="CLU_033239_0_0_9"/>
<dbReference type="CDD" id="cd00063">
    <property type="entry name" value="FN3"/>
    <property type="match status" value="1"/>
</dbReference>
<dbReference type="PANTHER" id="PTHR45661">
    <property type="entry name" value="SURFACE ANTIGEN"/>
    <property type="match status" value="1"/>
</dbReference>
<evidence type="ECO:0000259" key="2">
    <source>
        <dbReference type="PROSITE" id="PS50853"/>
    </source>
</evidence>
<evidence type="ECO:0000313" key="3">
    <source>
        <dbReference type="EMBL" id="ADU21424.1"/>
    </source>
</evidence>
<dbReference type="InterPro" id="IPR032675">
    <property type="entry name" value="LRR_dom_sf"/>
</dbReference>
<dbReference type="InterPro" id="IPR003961">
    <property type="entry name" value="FN3_dom"/>
</dbReference>
<dbReference type="InterPro" id="IPR026906">
    <property type="entry name" value="LRR_5"/>
</dbReference>
<dbReference type="eggNOG" id="COG4886">
    <property type="taxonomic scope" value="Bacteria"/>
</dbReference>
<dbReference type="RefSeq" id="WP_013497602.1">
    <property type="nucleotide sequence ID" value="NC_014833.1"/>
</dbReference>
<feature type="signal peptide" evidence="1">
    <location>
        <begin position="1"/>
        <end position="22"/>
    </location>
</feature>
<dbReference type="EMBL" id="CP002403">
    <property type="protein sequence ID" value="ADU21424.1"/>
    <property type="molecule type" value="Genomic_DNA"/>
</dbReference>
<dbReference type="Pfam" id="PF13306">
    <property type="entry name" value="LRR_5"/>
    <property type="match status" value="1"/>
</dbReference>
<evidence type="ECO:0000313" key="4">
    <source>
        <dbReference type="Proteomes" id="UP000006919"/>
    </source>
</evidence>
<dbReference type="Gene3D" id="3.80.10.10">
    <property type="entry name" value="Ribonuclease Inhibitor"/>
    <property type="match status" value="2"/>
</dbReference>
<feature type="domain" description="Fibronectin type-III" evidence="2">
    <location>
        <begin position="403"/>
        <end position="490"/>
    </location>
</feature>
<dbReference type="Gene3D" id="2.60.40.10">
    <property type="entry name" value="Immunoglobulins"/>
    <property type="match status" value="1"/>
</dbReference>
<dbReference type="SUPFAM" id="SSF49265">
    <property type="entry name" value="Fibronectin type III"/>
    <property type="match status" value="1"/>
</dbReference>
<dbReference type="SMART" id="SM00060">
    <property type="entry name" value="FN3"/>
    <property type="match status" value="2"/>
</dbReference>
<proteinExistence type="predicted"/>
<organism evidence="3 4">
    <name type="scientific">Ruminococcus albus (strain ATCC 27210 / DSM 20455 / JCM 14654 / NCDO 2250 / 7)</name>
    <dbReference type="NCBI Taxonomy" id="697329"/>
    <lineage>
        <taxon>Bacteria</taxon>
        <taxon>Bacillati</taxon>
        <taxon>Bacillota</taxon>
        <taxon>Clostridia</taxon>
        <taxon>Eubacteriales</taxon>
        <taxon>Oscillospiraceae</taxon>
        <taxon>Ruminococcus</taxon>
    </lineage>
</organism>
<dbReference type="SUPFAM" id="SSF52058">
    <property type="entry name" value="L domain-like"/>
    <property type="match status" value="1"/>
</dbReference>
<gene>
    <name evidence="3" type="ordered locus">Rumal_0897</name>
</gene>
<dbReference type="InterPro" id="IPR013783">
    <property type="entry name" value="Ig-like_fold"/>
</dbReference>
<dbReference type="OrthoDB" id="1815923at2"/>
<accession>E6UAU5</accession>
<dbReference type="PANTHER" id="PTHR45661:SF3">
    <property type="entry name" value="IG-LIKE DOMAIN-CONTAINING PROTEIN"/>
    <property type="match status" value="1"/>
</dbReference>